<dbReference type="InterPro" id="IPR020843">
    <property type="entry name" value="ER"/>
</dbReference>
<dbReference type="InterPro" id="IPR006162">
    <property type="entry name" value="Ppantetheine_attach_site"/>
</dbReference>
<dbReference type="PROSITE" id="PS50075">
    <property type="entry name" value="CARRIER"/>
    <property type="match status" value="1"/>
</dbReference>
<keyword evidence="6" id="KW-0045">Antibiotic biosynthesis</keyword>
<dbReference type="GO" id="GO:0008270">
    <property type="term" value="F:zinc ion binding"/>
    <property type="evidence" value="ECO:0007669"/>
    <property type="project" value="InterPro"/>
</dbReference>
<dbReference type="PANTHER" id="PTHR43775">
    <property type="entry name" value="FATTY ACID SYNTHASE"/>
    <property type="match status" value="1"/>
</dbReference>
<dbReference type="Gene3D" id="3.40.50.11460">
    <property type="match status" value="1"/>
</dbReference>
<feature type="active site" description="Proton acceptor; for dehydratase activity" evidence="9">
    <location>
        <position position="967"/>
    </location>
</feature>
<gene>
    <name evidence="14" type="ORF">GA0074692_2172</name>
</gene>
<dbReference type="PROSITE" id="PS52004">
    <property type="entry name" value="KS3_2"/>
    <property type="match status" value="1"/>
</dbReference>
<evidence type="ECO:0000256" key="5">
    <source>
        <dbReference type="ARBA" id="ARBA00022679"/>
    </source>
</evidence>
<evidence type="ECO:0000256" key="6">
    <source>
        <dbReference type="ARBA" id="ARBA00023194"/>
    </source>
</evidence>
<name>A0A1C6SAI4_9ACTN</name>
<dbReference type="CDD" id="cd05195">
    <property type="entry name" value="enoyl_red"/>
    <property type="match status" value="1"/>
</dbReference>
<dbReference type="GO" id="GO:0004315">
    <property type="term" value="F:3-oxoacyl-[acyl-carrier-protein] synthase activity"/>
    <property type="evidence" value="ECO:0007669"/>
    <property type="project" value="InterPro"/>
</dbReference>
<feature type="active site" description="Proton donor; for dehydratase activity" evidence="9">
    <location>
        <position position="1131"/>
    </location>
</feature>
<dbReference type="STRING" id="145854.GA0074692_2172"/>
<dbReference type="Pfam" id="PF16197">
    <property type="entry name" value="KAsynt_C_assoc"/>
    <property type="match status" value="1"/>
</dbReference>
<dbReference type="InterPro" id="IPR050091">
    <property type="entry name" value="PKS_NRPS_Biosynth_Enz"/>
</dbReference>
<dbReference type="SMART" id="SM01294">
    <property type="entry name" value="PKS_PP_betabranch"/>
    <property type="match status" value="1"/>
</dbReference>
<accession>A0A1C6SAI4</accession>
<dbReference type="InterPro" id="IPR015083">
    <property type="entry name" value="NorB/c/GfsB-D-like_docking"/>
</dbReference>
<feature type="region of interest" description="C-terminal hotdog fold" evidence="9">
    <location>
        <begin position="1070"/>
        <end position="1208"/>
    </location>
</feature>
<dbReference type="SUPFAM" id="SSF51735">
    <property type="entry name" value="NAD(P)-binding Rossmann-fold domains"/>
    <property type="match status" value="3"/>
</dbReference>
<dbReference type="SUPFAM" id="SSF50129">
    <property type="entry name" value="GroES-like"/>
    <property type="match status" value="1"/>
</dbReference>
<feature type="compositionally biased region" description="Low complexity" evidence="10">
    <location>
        <begin position="2121"/>
        <end position="2190"/>
    </location>
</feature>
<dbReference type="InterPro" id="IPR002364">
    <property type="entry name" value="Quin_OxRdtase/zeta-crystal_CS"/>
</dbReference>
<dbReference type="SUPFAM" id="SSF53901">
    <property type="entry name" value="Thiolase-like"/>
    <property type="match status" value="1"/>
</dbReference>
<dbReference type="InterPro" id="IPR001227">
    <property type="entry name" value="Ac_transferase_dom_sf"/>
</dbReference>
<dbReference type="GO" id="GO:0031177">
    <property type="term" value="F:phosphopantetheine binding"/>
    <property type="evidence" value="ECO:0007669"/>
    <property type="project" value="InterPro"/>
</dbReference>
<comment type="pathway">
    <text evidence="2">Antibiotic biosynthesis.</text>
</comment>
<evidence type="ECO:0000256" key="10">
    <source>
        <dbReference type="SAM" id="MobiDB-lite"/>
    </source>
</evidence>
<dbReference type="Pfam" id="PF22953">
    <property type="entry name" value="SpnB_Rossmann"/>
    <property type="match status" value="1"/>
</dbReference>
<dbReference type="InterPro" id="IPR036291">
    <property type="entry name" value="NAD(P)-bd_dom_sf"/>
</dbReference>
<dbReference type="PANTHER" id="PTHR43775:SF51">
    <property type="entry name" value="INACTIVE PHENOLPHTHIOCEROL SYNTHESIS POLYKETIDE SYNTHASE TYPE I PKS1-RELATED"/>
    <property type="match status" value="1"/>
</dbReference>
<organism evidence="14 15">
    <name type="scientific">Micromonospora pallida</name>
    <dbReference type="NCBI Taxonomy" id="145854"/>
    <lineage>
        <taxon>Bacteria</taxon>
        <taxon>Bacillati</taxon>
        <taxon>Actinomycetota</taxon>
        <taxon>Actinomycetes</taxon>
        <taxon>Micromonosporales</taxon>
        <taxon>Micromonosporaceae</taxon>
        <taxon>Micromonospora</taxon>
    </lineage>
</organism>
<dbReference type="FunFam" id="1.10.1200.10:FF:000007">
    <property type="entry name" value="Probable polyketide synthase pks17"/>
    <property type="match status" value="1"/>
</dbReference>
<evidence type="ECO:0000256" key="2">
    <source>
        <dbReference type="ARBA" id="ARBA00004792"/>
    </source>
</evidence>
<dbReference type="SMART" id="SM00825">
    <property type="entry name" value="PKS_KS"/>
    <property type="match status" value="1"/>
</dbReference>
<dbReference type="Pfam" id="PF00698">
    <property type="entry name" value="Acyl_transf_1"/>
    <property type="match status" value="1"/>
</dbReference>
<dbReference type="FunFam" id="3.40.366.10:FF:000002">
    <property type="entry name" value="Probable polyketide synthase 2"/>
    <property type="match status" value="1"/>
</dbReference>
<dbReference type="Gene3D" id="3.30.70.3290">
    <property type="match status" value="1"/>
</dbReference>
<dbReference type="SMART" id="SM00829">
    <property type="entry name" value="PKS_ER"/>
    <property type="match status" value="1"/>
</dbReference>
<dbReference type="PROSITE" id="PS01162">
    <property type="entry name" value="QOR_ZETA_CRYSTAL"/>
    <property type="match status" value="1"/>
</dbReference>
<dbReference type="InterPro" id="IPR014043">
    <property type="entry name" value="Acyl_transferase_dom"/>
</dbReference>
<dbReference type="SUPFAM" id="SSF52151">
    <property type="entry name" value="FabD/lysophospholipase-like"/>
    <property type="match status" value="1"/>
</dbReference>
<dbReference type="Gene3D" id="1.10.1200.10">
    <property type="entry name" value="ACP-like"/>
    <property type="match status" value="1"/>
</dbReference>
<dbReference type="InterPro" id="IPR018201">
    <property type="entry name" value="Ketoacyl_synth_AS"/>
</dbReference>
<dbReference type="CDD" id="cd00833">
    <property type="entry name" value="PKS"/>
    <property type="match status" value="1"/>
</dbReference>
<dbReference type="Pfam" id="PF08240">
    <property type="entry name" value="ADH_N"/>
    <property type="match status" value="1"/>
</dbReference>
<dbReference type="FunFam" id="3.40.50.720:FF:000209">
    <property type="entry name" value="Polyketide synthase Pks12"/>
    <property type="match status" value="1"/>
</dbReference>
<feature type="domain" description="Carrier" evidence="11">
    <location>
        <begin position="2010"/>
        <end position="2085"/>
    </location>
</feature>
<dbReference type="GO" id="GO:0006633">
    <property type="term" value="P:fatty acid biosynthetic process"/>
    <property type="evidence" value="ECO:0007669"/>
    <property type="project" value="InterPro"/>
</dbReference>
<feature type="region of interest" description="Disordered" evidence="10">
    <location>
        <begin position="2121"/>
        <end position="2247"/>
    </location>
</feature>
<dbReference type="PROSITE" id="PS00012">
    <property type="entry name" value="PHOSPHOPANTETHEINE"/>
    <property type="match status" value="1"/>
</dbReference>
<feature type="domain" description="PKS/mFAS DH" evidence="13">
    <location>
        <begin position="935"/>
        <end position="1208"/>
    </location>
</feature>
<dbReference type="InterPro" id="IPR016036">
    <property type="entry name" value="Malonyl_transacylase_ACP-bd"/>
</dbReference>
<evidence type="ECO:0000313" key="15">
    <source>
        <dbReference type="Proteomes" id="UP000198959"/>
    </source>
</evidence>
<dbReference type="InterPro" id="IPR014031">
    <property type="entry name" value="Ketoacyl_synth_C"/>
</dbReference>
<evidence type="ECO:0000259" key="11">
    <source>
        <dbReference type="PROSITE" id="PS50075"/>
    </source>
</evidence>
<dbReference type="Pfam" id="PF08990">
    <property type="entry name" value="Docking"/>
    <property type="match status" value="1"/>
</dbReference>
<dbReference type="InterPro" id="IPR055123">
    <property type="entry name" value="SpnB-like_Rossmann"/>
</dbReference>
<dbReference type="InterPro" id="IPR036736">
    <property type="entry name" value="ACP-like_sf"/>
</dbReference>
<dbReference type="InterPro" id="IPR011032">
    <property type="entry name" value="GroES-like_sf"/>
</dbReference>
<evidence type="ECO:0000256" key="8">
    <source>
        <dbReference type="ARBA" id="ARBA00023315"/>
    </source>
</evidence>
<dbReference type="InterPro" id="IPR013968">
    <property type="entry name" value="PKS_KR"/>
</dbReference>
<dbReference type="Pfam" id="PF08659">
    <property type="entry name" value="KR"/>
    <property type="match status" value="1"/>
</dbReference>
<dbReference type="Gene3D" id="3.40.50.720">
    <property type="entry name" value="NAD(P)-binding Rossmann-like Domain"/>
    <property type="match status" value="1"/>
</dbReference>
<dbReference type="InterPro" id="IPR049900">
    <property type="entry name" value="PKS_mFAS_DH"/>
</dbReference>
<dbReference type="FunFam" id="3.90.180.10:FF:000032">
    <property type="entry name" value="Probable polyketide synthase pks1"/>
    <property type="match status" value="1"/>
</dbReference>
<dbReference type="InterPro" id="IPR016039">
    <property type="entry name" value="Thiolase-like"/>
</dbReference>
<protein>
    <submittedName>
        <fullName evidence="14">Polyketide synthase 12</fullName>
    </submittedName>
</protein>
<evidence type="ECO:0000259" key="12">
    <source>
        <dbReference type="PROSITE" id="PS52004"/>
    </source>
</evidence>
<dbReference type="InterPro" id="IPR014030">
    <property type="entry name" value="Ketoacyl_synth_N"/>
</dbReference>
<dbReference type="InterPro" id="IPR016035">
    <property type="entry name" value="Acyl_Trfase/lysoPLipase"/>
</dbReference>
<dbReference type="GO" id="GO:0004312">
    <property type="term" value="F:fatty acid synthase activity"/>
    <property type="evidence" value="ECO:0007669"/>
    <property type="project" value="TreeGrafter"/>
</dbReference>
<dbReference type="Proteomes" id="UP000198959">
    <property type="component" value="Unassembled WGS sequence"/>
</dbReference>
<proteinExistence type="predicted"/>
<dbReference type="InterPro" id="IPR049551">
    <property type="entry name" value="PKS_DH_C"/>
</dbReference>
<reference evidence="15" key="1">
    <citation type="submission" date="2016-06" db="EMBL/GenBank/DDBJ databases">
        <authorList>
            <person name="Varghese N."/>
            <person name="Submissions Spin"/>
        </authorList>
    </citation>
    <scope>NUCLEOTIDE SEQUENCE [LARGE SCALE GENOMIC DNA]</scope>
    <source>
        <strain evidence="15">DSM 43817</strain>
    </source>
</reference>
<dbReference type="InterPro" id="IPR009081">
    <property type="entry name" value="PP-bd_ACP"/>
</dbReference>
<feature type="domain" description="Ketosynthase family 3 (KS3)" evidence="12">
    <location>
        <begin position="33"/>
        <end position="459"/>
    </location>
</feature>
<keyword evidence="8" id="KW-0012">Acyltransferase</keyword>
<dbReference type="GO" id="GO:0033068">
    <property type="term" value="P:macrolide biosynthetic process"/>
    <property type="evidence" value="ECO:0007669"/>
    <property type="project" value="UniProtKB-ARBA"/>
</dbReference>
<comment type="cofactor">
    <cofactor evidence="1">
        <name>pantetheine 4'-phosphate</name>
        <dbReference type="ChEBI" id="CHEBI:47942"/>
    </cofactor>
</comment>
<dbReference type="FunFam" id="3.40.47.10:FF:000019">
    <property type="entry name" value="Polyketide synthase type I"/>
    <property type="match status" value="1"/>
</dbReference>
<keyword evidence="15" id="KW-1185">Reference proteome</keyword>
<dbReference type="Pfam" id="PF02801">
    <property type="entry name" value="Ketoacyl-synt_C"/>
    <property type="match status" value="1"/>
</dbReference>
<dbReference type="Pfam" id="PF00550">
    <property type="entry name" value="PP-binding"/>
    <property type="match status" value="1"/>
</dbReference>
<dbReference type="InterPro" id="IPR042104">
    <property type="entry name" value="PKS_dehydratase_sf"/>
</dbReference>
<dbReference type="SUPFAM" id="SSF55048">
    <property type="entry name" value="Probable ACP-binding domain of malonyl-CoA ACP transacylase"/>
    <property type="match status" value="1"/>
</dbReference>
<evidence type="ECO:0000256" key="3">
    <source>
        <dbReference type="ARBA" id="ARBA00022450"/>
    </source>
</evidence>
<feature type="compositionally biased region" description="Low complexity" evidence="10">
    <location>
        <begin position="2233"/>
        <end position="2247"/>
    </location>
</feature>
<dbReference type="Gene3D" id="3.40.366.10">
    <property type="entry name" value="Malonyl-Coenzyme A Acyl Carrier Protein, domain 2"/>
    <property type="match status" value="1"/>
</dbReference>
<dbReference type="SMART" id="SM00826">
    <property type="entry name" value="PKS_DH"/>
    <property type="match status" value="1"/>
</dbReference>
<dbReference type="InterPro" id="IPR057326">
    <property type="entry name" value="KR_dom"/>
</dbReference>
<dbReference type="Pfam" id="PF13602">
    <property type="entry name" value="ADH_zinc_N_2"/>
    <property type="match status" value="1"/>
</dbReference>
<dbReference type="PROSITE" id="PS00606">
    <property type="entry name" value="KS3_1"/>
    <property type="match status" value="1"/>
</dbReference>
<dbReference type="SMART" id="SM00823">
    <property type="entry name" value="PKS_PP"/>
    <property type="match status" value="1"/>
</dbReference>
<dbReference type="Gene3D" id="3.90.180.10">
    <property type="entry name" value="Medium-chain alcohol dehydrogenases, catalytic domain"/>
    <property type="match status" value="1"/>
</dbReference>
<dbReference type="InterPro" id="IPR049552">
    <property type="entry name" value="PKS_DH_N"/>
</dbReference>
<evidence type="ECO:0000256" key="9">
    <source>
        <dbReference type="PROSITE-ProRule" id="PRU01363"/>
    </source>
</evidence>
<dbReference type="InterPro" id="IPR020841">
    <property type="entry name" value="PKS_Beta-ketoAc_synthase_dom"/>
</dbReference>
<sequence length="2247" mass="232571">MADEDKLLEHLKWVTSELRLARRRLTELENEDAEPIAIVGMACRFPGGVASPEDLWDLVAGGVDATGTFPDDRGWDLDGLYDPDPDHPGTTYSNRGGFLRDAGLFDPTLFGISPREALAMDPQQRLLLEVTWEVFERAGIDATSVRGSRTGVFVGTAGQDYTSVLRQLPEGTEGYVLTGTAASVMSGRLAYSFGLEGPAVTIDTACSSSLVALHLAGQALRDGECSLALAGGVTILATPGAFVEFSRQRGLASDGRCKAFSADADGTGWSEGVAMLLVEKLSDAQRNGHPVLAVIRGSAVNQDGASSGLTAPNGPSQQRVIRQALENARLSPSDVDVVEGHGTGTRLGDPIEAQALLATYGQGRPADRPLWLGSLKSNIGHPQAAAGAGGVIKMVMAMRHGVLPPTLHVAQPSPHIDWSTGAVSLLDEARPWTGGDHVRRAAVSSFGMSGTNAHLILEQAPALDPADDEATPSRRPAVAPVLLSAAQPAALSAQADRLARWLGDDEEPRPLDVAWSSVVSRSTLDRRAVVLAEDRASLLAGLGALAAGEPSGTVATGQAGNRGPLAVLFSGQGAQRAGMGRELYGTFPVFAAALDEACGHLDRVLPRPLREVLFADEGSAEAELLDQTAFTQAGLFAVEVALFRLVESFGVVPDFVGGHSIGEIAAAHVAGVLSLQDACLLVAARGRLMQALPAGGGMLAVGADEAAVAESIAGLTDRVGIAAVNGPTSVVVSGAVEALDEVERVWRDRGVRTRRLTVSHAFHSPLMQPVLERFRGLVERLAFAAPALPIVSNLTGALADAEEIRTPEYWVRHVREAVRYADGIGALRDAGVDTFLEIGPQSVLTAMAADILPDDDVLAVAAQRRDRPEAQALLAALAELHVHGLPVTWQQWFADTGARRVELPTYAFQRERFWPTVVPWRVGDVSGAGLGVAGHPLLGAAVRLAGDDEVVLTGRLSASTHPWLTDHVVSGDVVVPGTALVELAVRAGDEVGASRVGELTVAAPLVLPASGAVRVQVRVGAADDSGARSVAVHSQPEEDGDTEWVRHADGVLEPTSADEPTVGAWPPADATEVDLAGWYPRLAEHGLSYGPVFQGVRRVWSTDGEVYAEVALPDETADESSAFGVHPALLDAALHPVALLFAGESSGGPRVPFAFEGVQVHASGARALRVRLTRDGSGVRLVACDGAGTPVVSIDSLVLREMTAVTSHGAAARSLFDVAWQADRVVGVDDLPGWAVLGRSAPAALPELPVHADVAALAASDHPARQVLLAVPAGDPGIAVPDAVRAVTTGVLGVLRSWLAADEVADAKLVVVTRGAVAAGDDDQVTDLAGAAVWGLLRSAQSEHPGRIVLADVDGELDRTVLAVLAGAAVDPSVSGGQLALRGDRTLVPRLVRPAGDELTPPATGPWHLAAVAPGTLDGIGMVPASAVALDAGQVRIAVRAAGVNFRDVLIGLGMYPDPAAVMGSEGAGVVVEVGPGVTDLAPGDRVLGMFEYGFGPQAVAARERIAKMPAGWSFAQAASVPVVFLTAYYALRDLAGLRAGESVLIHNGAGGVGMAAIQLARHWGATVYATASPGKWGVLRGLGVAEERIASSRTTEFERSFSLVTGGAGVDVVLDALAGEFVDASLRLLPRGGRFVEMGKADLRDPGMVAADHPGVTYRAFDLNEAGSTRIGEMLAEILALFAQGALRPLPVRAWDVRQARQALRYVSQARHVGKVVLRIPAPVDPEGTVLVTGAAGTLAGVVARHLVTTGQARHLLLASRRHPDRAGGDDYATLVRDLTDAGADVTAVAVDVSDPAQVAELIAGVDPAHPLTAVIHTAGILADATIGSLDEPALRTVLAPKVDAGWALHEATRHLDLSAFVLFSSVAATLGSPGQGNYAAANAFLDALARHRHQQGLPATSLAWGMWATASAMTAHLDGDDQQRLRRVGMNGLSPAEGAELLDAALPAVSSVVVAARLQVTGEASHVPPLMRHLLRGTGRRRTAADQPTAGASWRDRLGGLSEADARQALVDLVCGQAATVLGHSSAQAVPAARAFKDLGFDSLTSVELRNRLGAATGLRLSATLAFDHPTPARLADHLFQQLGHATGTGPTVRTVVTADADEPIAIIGMACRYPGGVATPSSCGSSSPPGPTRSAGSPATGAGTSTGCTARTATRPAAPSPTRAVSSTTRPTSTPASSTSARARPSPWTRSSGSCWRPPGRASSTPASTPPRSPAPPRASSSEPPPPATPAAAGTTWTASRGIC</sequence>
<dbReference type="Gene3D" id="3.10.129.110">
    <property type="entry name" value="Polyketide synthase dehydratase"/>
    <property type="match status" value="1"/>
</dbReference>
<dbReference type="GO" id="GO:0016491">
    <property type="term" value="F:oxidoreductase activity"/>
    <property type="evidence" value="ECO:0007669"/>
    <property type="project" value="InterPro"/>
</dbReference>
<dbReference type="InterPro" id="IPR032821">
    <property type="entry name" value="PKS_assoc"/>
</dbReference>
<evidence type="ECO:0000259" key="13">
    <source>
        <dbReference type="PROSITE" id="PS52019"/>
    </source>
</evidence>
<dbReference type="Pfam" id="PF21089">
    <property type="entry name" value="PKS_DH_N"/>
    <property type="match status" value="1"/>
</dbReference>
<evidence type="ECO:0000256" key="7">
    <source>
        <dbReference type="ARBA" id="ARBA00023268"/>
    </source>
</evidence>
<dbReference type="InterPro" id="IPR020807">
    <property type="entry name" value="PKS_DH"/>
</dbReference>
<keyword evidence="4" id="KW-0597">Phosphoprotein</keyword>
<dbReference type="EMBL" id="FMHW01000002">
    <property type="protein sequence ID" value="SCL26485.1"/>
    <property type="molecule type" value="Genomic_DNA"/>
</dbReference>
<dbReference type="CDD" id="cd08956">
    <property type="entry name" value="KR_3_FAS_SDR_x"/>
    <property type="match status" value="1"/>
</dbReference>
<dbReference type="SMART" id="SM00822">
    <property type="entry name" value="PKS_KR"/>
    <property type="match status" value="1"/>
</dbReference>
<dbReference type="Gene3D" id="3.40.47.10">
    <property type="match status" value="1"/>
</dbReference>
<dbReference type="SUPFAM" id="SSF47336">
    <property type="entry name" value="ACP-like"/>
    <property type="match status" value="1"/>
</dbReference>
<dbReference type="PROSITE" id="PS52019">
    <property type="entry name" value="PKS_MFAS_DH"/>
    <property type="match status" value="1"/>
</dbReference>
<dbReference type="Pfam" id="PF14765">
    <property type="entry name" value="PS-DH"/>
    <property type="match status" value="1"/>
</dbReference>
<evidence type="ECO:0000313" key="14">
    <source>
        <dbReference type="EMBL" id="SCL26485.1"/>
    </source>
</evidence>
<dbReference type="SMART" id="SM00827">
    <property type="entry name" value="PKS_AT"/>
    <property type="match status" value="1"/>
</dbReference>
<dbReference type="Pfam" id="PF00109">
    <property type="entry name" value="ketoacyl-synt"/>
    <property type="match status" value="1"/>
</dbReference>
<keyword evidence="5" id="KW-0808">Transferase</keyword>
<evidence type="ECO:0000256" key="4">
    <source>
        <dbReference type="ARBA" id="ARBA00022553"/>
    </source>
</evidence>
<dbReference type="InterPro" id="IPR020806">
    <property type="entry name" value="PKS_PP-bd"/>
</dbReference>
<keyword evidence="3" id="KW-0596">Phosphopantetheine</keyword>
<feature type="compositionally biased region" description="Pro residues" evidence="10">
    <location>
        <begin position="2211"/>
        <end position="2232"/>
    </location>
</feature>
<keyword evidence="7" id="KW-0511">Multifunctional enzyme</keyword>
<evidence type="ECO:0000256" key="1">
    <source>
        <dbReference type="ARBA" id="ARBA00001957"/>
    </source>
</evidence>
<feature type="region of interest" description="N-terminal hotdog fold" evidence="9">
    <location>
        <begin position="935"/>
        <end position="1059"/>
    </location>
</feature>
<dbReference type="InterPro" id="IPR013154">
    <property type="entry name" value="ADH-like_N"/>
</dbReference>
<feature type="compositionally biased region" description="Low complexity" evidence="10">
    <location>
        <begin position="2200"/>
        <end position="2210"/>
    </location>
</feature>